<dbReference type="Gene3D" id="2.60.40.10">
    <property type="entry name" value="Immunoglobulins"/>
    <property type="match status" value="7"/>
</dbReference>
<evidence type="ECO:0000313" key="4">
    <source>
        <dbReference type="EMBL" id="KAF5888317.1"/>
    </source>
</evidence>
<evidence type="ECO:0000313" key="5">
    <source>
        <dbReference type="Proteomes" id="UP000727407"/>
    </source>
</evidence>
<feature type="domain" description="Ig-like" evidence="3">
    <location>
        <begin position="470"/>
        <end position="544"/>
    </location>
</feature>
<dbReference type="EMBL" id="QNUK01001005">
    <property type="protein sequence ID" value="KAF5888317.1"/>
    <property type="molecule type" value="Genomic_DNA"/>
</dbReference>
<dbReference type="PANTHER" id="PTHR11481:SF64">
    <property type="entry name" value="FC RECEPTOR-LIKE PROTEIN 4"/>
    <property type="match status" value="1"/>
</dbReference>
<dbReference type="GO" id="GO:0006955">
    <property type="term" value="P:immune response"/>
    <property type="evidence" value="ECO:0007669"/>
    <property type="project" value="TreeGrafter"/>
</dbReference>
<dbReference type="PROSITE" id="PS50835">
    <property type="entry name" value="IG_LIKE"/>
    <property type="match status" value="7"/>
</dbReference>
<keyword evidence="1" id="KW-0732">Signal</keyword>
<dbReference type="AlphaFoldDB" id="A0A8J4TE50"/>
<gene>
    <name evidence="4" type="ORF">DAT39_021912</name>
</gene>
<dbReference type="InterPro" id="IPR013783">
    <property type="entry name" value="Ig-like_fold"/>
</dbReference>
<evidence type="ECO:0000256" key="2">
    <source>
        <dbReference type="ARBA" id="ARBA00023157"/>
    </source>
</evidence>
<organism evidence="4 5">
    <name type="scientific">Clarias magur</name>
    <name type="common">Asian catfish</name>
    <name type="synonym">Macropteronotus magur</name>
    <dbReference type="NCBI Taxonomy" id="1594786"/>
    <lineage>
        <taxon>Eukaryota</taxon>
        <taxon>Metazoa</taxon>
        <taxon>Chordata</taxon>
        <taxon>Craniata</taxon>
        <taxon>Vertebrata</taxon>
        <taxon>Euteleostomi</taxon>
        <taxon>Actinopterygii</taxon>
        <taxon>Neopterygii</taxon>
        <taxon>Teleostei</taxon>
        <taxon>Ostariophysi</taxon>
        <taxon>Siluriformes</taxon>
        <taxon>Clariidae</taxon>
        <taxon>Clarias</taxon>
    </lineage>
</organism>
<dbReference type="GO" id="GO:0009897">
    <property type="term" value="C:external side of plasma membrane"/>
    <property type="evidence" value="ECO:0007669"/>
    <property type="project" value="TreeGrafter"/>
</dbReference>
<dbReference type="InterPro" id="IPR036179">
    <property type="entry name" value="Ig-like_dom_sf"/>
</dbReference>
<feature type="domain" description="Ig-like" evidence="3">
    <location>
        <begin position="198"/>
        <end position="282"/>
    </location>
</feature>
<feature type="non-terminal residue" evidence="4">
    <location>
        <position position="646"/>
    </location>
</feature>
<feature type="domain" description="Ig-like" evidence="3">
    <location>
        <begin position="2"/>
        <end position="77"/>
    </location>
</feature>
<dbReference type="InterPro" id="IPR003598">
    <property type="entry name" value="Ig_sub2"/>
</dbReference>
<dbReference type="FunFam" id="2.60.40.10:FF:001607">
    <property type="entry name" value="Leukocyte immune-type receptor TS32.15 L2.5a"/>
    <property type="match status" value="3"/>
</dbReference>
<dbReference type="InterPro" id="IPR050488">
    <property type="entry name" value="Ig_Fc_receptor"/>
</dbReference>
<dbReference type="InterPro" id="IPR007110">
    <property type="entry name" value="Ig-like_dom"/>
</dbReference>
<name>A0A8J4TE50_CLAMG</name>
<protein>
    <submittedName>
        <fullName evidence="4">Carcinoembryonic antigen-related cell adhesion molecule 5-like</fullName>
    </submittedName>
</protein>
<feature type="domain" description="Ig-like" evidence="3">
    <location>
        <begin position="289"/>
        <end position="357"/>
    </location>
</feature>
<feature type="domain" description="Ig-like" evidence="3">
    <location>
        <begin position="383"/>
        <end position="467"/>
    </location>
</feature>
<keyword evidence="2" id="KW-1015">Disulfide bond</keyword>
<feature type="domain" description="Ig-like" evidence="3">
    <location>
        <begin position="558"/>
        <end position="626"/>
    </location>
</feature>
<reference evidence="4" key="1">
    <citation type="submission" date="2020-07" db="EMBL/GenBank/DDBJ databases">
        <title>Clarias magur genome sequencing, assembly and annotation.</title>
        <authorList>
            <person name="Kushwaha B."/>
            <person name="Kumar R."/>
            <person name="Das P."/>
            <person name="Joshi C.G."/>
            <person name="Kumar D."/>
            <person name="Nagpure N.S."/>
            <person name="Pandey M."/>
            <person name="Agarwal S."/>
            <person name="Srivastava S."/>
            <person name="Singh M."/>
            <person name="Sahoo L."/>
            <person name="Jayasankar P."/>
            <person name="Meher P.K."/>
            <person name="Koringa P.G."/>
            <person name="Iquebal M.A."/>
            <person name="Das S.P."/>
            <person name="Bit A."/>
            <person name="Patnaik S."/>
            <person name="Patel N."/>
            <person name="Shah T.M."/>
            <person name="Hinsu A."/>
            <person name="Jena J.K."/>
        </authorList>
    </citation>
    <scope>NUCLEOTIDE SEQUENCE</scope>
    <source>
        <strain evidence="4">CIFAMagur01</strain>
        <tissue evidence="4">Testis</tissue>
    </source>
</reference>
<dbReference type="SUPFAM" id="SSF48726">
    <property type="entry name" value="Immunoglobulin"/>
    <property type="match status" value="7"/>
</dbReference>
<feature type="domain" description="Ig-like" evidence="3">
    <location>
        <begin position="93"/>
        <end position="175"/>
    </location>
</feature>
<keyword evidence="5" id="KW-1185">Reference proteome</keyword>
<dbReference type="Pfam" id="PF13895">
    <property type="entry name" value="Ig_2"/>
    <property type="match status" value="4"/>
</dbReference>
<dbReference type="PANTHER" id="PTHR11481">
    <property type="entry name" value="IMMUNOGLOBULIN FC RECEPTOR"/>
    <property type="match status" value="1"/>
</dbReference>
<evidence type="ECO:0000256" key="1">
    <source>
        <dbReference type="ARBA" id="ARBA00022729"/>
    </source>
</evidence>
<dbReference type="GO" id="GO:0007166">
    <property type="term" value="P:cell surface receptor signaling pathway"/>
    <property type="evidence" value="ECO:0007669"/>
    <property type="project" value="TreeGrafter"/>
</dbReference>
<evidence type="ECO:0000259" key="3">
    <source>
        <dbReference type="PROSITE" id="PS50835"/>
    </source>
</evidence>
<dbReference type="SMART" id="SM00408">
    <property type="entry name" value="IGc2"/>
    <property type="match status" value="4"/>
</dbReference>
<dbReference type="GO" id="GO:0004888">
    <property type="term" value="F:transmembrane signaling receptor activity"/>
    <property type="evidence" value="ECO:0007669"/>
    <property type="project" value="TreeGrafter"/>
</dbReference>
<accession>A0A8J4TE50</accession>
<feature type="non-terminal residue" evidence="4">
    <location>
        <position position="1"/>
    </location>
</feature>
<dbReference type="Proteomes" id="UP000727407">
    <property type="component" value="Unassembled WGS sequence"/>
</dbReference>
<comment type="caution">
    <text evidence="4">The sequence shown here is derived from an EMBL/GenBank/DDBJ whole genome shotgun (WGS) entry which is preliminary data.</text>
</comment>
<dbReference type="OrthoDB" id="6151406at2759"/>
<dbReference type="SMART" id="SM00409">
    <property type="entry name" value="IG"/>
    <property type="match status" value="7"/>
</dbReference>
<sequence>SPKPVVIITPNTLVFRDETVTFRCNIEGGGTREWTYEWYRDGHTFYPHSTAQEFTDYYHYFSGKYTCRGRRSDSQLSQISDPVTLSVSDRPQPELTSSLKGDVLSGNSVTLTCTLNPSPAGWTFYWTVPTPTSTQSTETVTAGYNSTSSYYHHYDYNYTISSVNVSDGGQYRCRAGRGNPVYYTHYSDALWVNVIESPKPVVNITPDTQVYRGERVTLRCNIQTGGDTEWTYSWYRDGHTFYPYSTAQEFTDTDYYYYSSVTYTCRGSRNDSQLSQISDAVTLSVSDKPQPVITSSSKGAVLSGNSVTLTCTLNTQSTGWTFYWFKDSHQTETVRNTNSYTITSVSEYGRGGYQCRAGRGKDPVYYTHYSNELQLEVIEKTKPELTSDLKGDVLTGNSVTLTCTLNLQSTGWTFYWITPTQSTETETQSYTIRSVSVSHRGQYKCRAGRGNPVYYSQYSDDLPLKVTESPKPVANISPYTQVVQGESITLRCYIQDRRDTEWTYNWYRDGVTVYSSLTTQEFTDYYYSSGKYTCRGRRSDSQLSQISDPVTLSVSENPKPQLTSDLKGAALTGNSVTLTCTLKLPSAGWKIYWNKDTQSNETETEPFHYFISSVSDSDGGQYRCRAGRGKPVYYTHYSDEFWVNVT</sequence>
<proteinExistence type="predicted"/>
<dbReference type="Pfam" id="PF13927">
    <property type="entry name" value="Ig_3"/>
    <property type="match status" value="3"/>
</dbReference>
<dbReference type="InterPro" id="IPR003599">
    <property type="entry name" value="Ig_sub"/>
</dbReference>